<dbReference type="InterPro" id="IPR058336">
    <property type="entry name" value="VP3-like_halobact-type"/>
</dbReference>
<feature type="transmembrane region" description="Helical" evidence="1">
    <location>
        <begin position="12"/>
        <end position="33"/>
    </location>
</feature>
<accession>A0A1G8VB59</accession>
<feature type="transmembrane region" description="Helical" evidence="1">
    <location>
        <begin position="45"/>
        <end position="65"/>
    </location>
</feature>
<dbReference type="RefSeq" id="WP_092701552.1">
    <property type="nucleotide sequence ID" value="NZ_FNFC01000006.1"/>
</dbReference>
<keyword evidence="1" id="KW-0472">Membrane</keyword>
<organism evidence="2 3">
    <name type="scientific">Halovenus aranensis</name>
    <dbReference type="NCBI Taxonomy" id="890420"/>
    <lineage>
        <taxon>Archaea</taxon>
        <taxon>Methanobacteriati</taxon>
        <taxon>Methanobacteriota</taxon>
        <taxon>Stenosarchaea group</taxon>
        <taxon>Halobacteria</taxon>
        <taxon>Halobacteriales</taxon>
        <taxon>Haloarculaceae</taxon>
        <taxon>Halovenus</taxon>
    </lineage>
</organism>
<dbReference type="Proteomes" id="UP000198856">
    <property type="component" value="Unassembled WGS sequence"/>
</dbReference>
<dbReference type="EMBL" id="FNFC01000006">
    <property type="protein sequence ID" value="SDJ63087.1"/>
    <property type="molecule type" value="Genomic_DNA"/>
</dbReference>
<proteinExistence type="predicted"/>
<protein>
    <submittedName>
        <fullName evidence="2">Uncharacterized protein</fullName>
    </submittedName>
</protein>
<reference evidence="2 3" key="1">
    <citation type="submission" date="2016-10" db="EMBL/GenBank/DDBJ databases">
        <authorList>
            <person name="de Groot N.N."/>
        </authorList>
    </citation>
    <scope>NUCLEOTIDE SEQUENCE [LARGE SCALE GENOMIC DNA]</scope>
    <source>
        <strain evidence="2 3">IBRC-M10015</strain>
    </source>
</reference>
<evidence type="ECO:0000313" key="2">
    <source>
        <dbReference type="EMBL" id="SDJ63087.1"/>
    </source>
</evidence>
<dbReference type="AlphaFoldDB" id="A0A1G8VB59"/>
<sequence>MSNHEQHRAGMFVDTVPAIAGLVYAAAAAVQFLDAQIALGVLDWTFNPGLAMVVSLAALVVAFASSETRNWEHYDNYEQSLIGITLLIMILHHYSPTVETAIANNQPLTGFTAFGLGILAWGVLSR</sequence>
<feature type="transmembrane region" description="Helical" evidence="1">
    <location>
        <begin position="77"/>
        <end position="95"/>
    </location>
</feature>
<feature type="transmembrane region" description="Helical" evidence="1">
    <location>
        <begin position="107"/>
        <end position="124"/>
    </location>
</feature>
<name>A0A1G8VB59_9EURY</name>
<keyword evidence="3" id="KW-1185">Reference proteome</keyword>
<keyword evidence="1" id="KW-0812">Transmembrane</keyword>
<evidence type="ECO:0000256" key="1">
    <source>
        <dbReference type="SAM" id="Phobius"/>
    </source>
</evidence>
<evidence type="ECO:0000313" key="3">
    <source>
        <dbReference type="Proteomes" id="UP000198856"/>
    </source>
</evidence>
<keyword evidence="1" id="KW-1133">Transmembrane helix</keyword>
<dbReference type="STRING" id="890420.SAMN05216226_106104"/>
<dbReference type="Pfam" id="PF26064">
    <property type="entry name" value="DUF8023"/>
    <property type="match status" value="1"/>
</dbReference>
<gene>
    <name evidence="2" type="ORF">SAMN05216226_106104</name>
</gene>